<protein>
    <submittedName>
        <fullName evidence="1">Uncharacterized protein</fullName>
    </submittedName>
</protein>
<proteinExistence type="predicted"/>
<accession>A0A0E2E4D1</accession>
<evidence type="ECO:0000313" key="1">
    <source>
        <dbReference type="EMBL" id="EMB31598.1"/>
    </source>
</evidence>
<dbReference type="RefSeq" id="WP_002685324.1">
    <property type="nucleotide sequence ID" value="NZ_CM001795.1"/>
</dbReference>
<dbReference type="Proteomes" id="UP000011705">
    <property type="component" value="Chromosome"/>
</dbReference>
<dbReference type="EMBL" id="AGDV01000020">
    <property type="protein sequence ID" value="EMB31598.1"/>
    <property type="molecule type" value="Genomic_DNA"/>
</dbReference>
<organism evidence="1">
    <name type="scientific">Treponema denticola H-22</name>
    <dbReference type="NCBI Taxonomy" id="999432"/>
    <lineage>
        <taxon>Bacteria</taxon>
        <taxon>Pseudomonadati</taxon>
        <taxon>Spirochaetota</taxon>
        <taxon>Spirochaetia</taxon>
        <taxon>Spirochaetales</taxon>
        <taxon>Treponemataceae</taxon>
        <taxon>Treponema</taxon>
    </lineage>
</organism>
<dbReference type="PATRIC" id="fig|999432.5.peg.2054"/>
<reference evidence="1" key="1">
    <citation type="submission" date="2012-01" db="EMBL/GenBank/DDBJ databases">
        <title>The Genome Sequence of Treponema denticola H-22.</title>
        <authorList>
            <consortium name="The Broad Institute Genome Sequencing Platform"/>
            <person name="Earl A."/>
            <person name="Ward D."/>
            <person name="Feldgarden M."/>
            <person name="Gevers D."/>
            <person name="Blanton J.M."/>
            <person name="Fenno C.J."/>
            <person name="Baranova O.V."/>
            <person name="Mathney J."/>
            <person name="Dewhirst F.E."/>
            <person name="Izard J."/>
            <person name="Young S.K."/>
            <person name="Zeng Q."/>
            <person name="Gargeya S."/>
            <person name="Fitzgerald M."/>
            <person name="Haas B."/>
            <person name="Abouelleil A."/>
            <person name="Alvarado L."/>
            <person name="Arachchi H.M."/>
            <person name="Berlin A."/>
            <person name="Chapman S.B."/>
            <person name="Gearin G."/>
            <person name="Goldberg J."/>
            <person name="Griggs A."/>
            <person name="Gujja S."/>
            <person name="Hansen M."/>
            <person name="Heiman D."/>
            <person name="Howarth C."/>
            <person name="Larimer J."/>
            <person name="Lui A."/>
            <person name="MacDonald P.J.P."/>
            <person name="McCowen C."/>
            <person name="Montmayeur A."/>
            <person name="Murphy C."/>
            <person name="Neiman D."/>
            <person name="Pearson M."/>
            <person name="Priest M."/>
            <person name="Roberts A."/>
            <person name="Saif S."/>
            <person name="Shea T."/>
            <person name="Sisk P."/>
            <person name="Stolte C."/>
            <person name="Sykes S."/>
            <person name="Wortman J."/>
            <person name="Nusbaum C."/>
            <person name="Birren B."/>
        </authorList>
    </citation>
    <scope>NUCLEOTIDE SEQUENCE [LARGE SCALE GENOMIC DNA]</scope>
    <source>
        <strain evidence="1">H-22</strain>
    </source>
</reference>
<dbReference type="HOGENOM" id="CLU_1531864_0_0_12"/>
<sequence length="175" mass="20803">MAKETNTLKKFLDSEIYSELIRLTDPASIEEKIKDIEISRLHDRLKQRQFLLEGFTCKLSTEKELAEWYLHLIKENKSDIVLWTKEFWKYSNDTPDEYPDGEFAPEEELDEDEKSKLISVGKYTKSCLAMYMLEFDILKNHPEILADYYKRLRIPDAVKYAREMKKLFSRISGES</sequence>
<dbReference type="AlphaFoldDB" id="A0A0E2E4D1"/>
<name>A0A0E2E4D1_TREDN</name>
<comment type="caution">
    <text evidence="1">The sequence shown here is derived from an EMBL/GenBank/DDBJ whole genome shotgun (WGS) entry which is preliminary data.</text>
</comment>
<gene>
    <name evidence="1" type="ORF">HMPREF9726_01978</name>
</gene>